<keyword evidence="1" id="KW-0479">Metal-binding</keyword>
<feature type="region of interest" description="Disordered" evidence="2">
    <location>
        <begin position="68"/>
        <end position="91"/>
    </location>
</feature>
<evidence type="ECO:0000313" key="4">
    <source>
        <dbReference type="EMBL" id="CAG2212850.1"/>
    </source>
</evidence>
<keyword evidence="1" id="KW-0862">Zinc</keyword>
<dbReference type="PROSITE" id="PS50119">
    <property type="entry name" value="ZF_BBOX"/>
    <property type="match status" value="1"/>
</dbReference>
<dbReference type="Gene3D" id="4.10.830.40">
    <property type="match status" value="1"/>
</dbReference>
<protein>
    <recommendedName>
        <fullName evidence="3">B box-type domain-containing protein</fullName>
    </recommendedName>
</protein>
<gene>
    <name evidence="4" type="ORF">MEDL_26840</name>
</gene>
<name>A0A8S3S2X3_MYTED</name>
<proteinExistence type="predicted"/>
<dbReference type="InterPro" id="IPR000315">
    <property type="entry name" value="Znf_B-box"/>
</dbReference>
<evidence type="ECO:0000256" key="2">
    <source>
        <dbReference type="SAM" id="MobiDB-lite"/>
    </source>
</evidence>
<dbReference type="AlphaFoldDB" id="A0A8S3S2X3"/>
<dbReference type="CDD" id="cd19757">
    <property type="entry name" value="Bbox1"/>
    <property type="match status" value="1"/>
</dbReference>
<evidence type="ECO:0000259" key="3">
    <source>
        <dbReference type="PROSITE" id="PS50119"/>
    </source>
</evidence>
<keyword evidence="1" id="KW-0863">Zinc-finger</keyword>
<dbReference type="EMBL" id="CAJPWZ010001318">
    <property type="protein sequence ID" value="CAG2212850.1"/>
    <property type="molecule type" value="Genomic_DNA"/>
</dbReference>
<dbReference type="OrthoDB" id="10388481at2759"/>
<accession>A0A8S3S2X3</accession>
<evidence type="ECO:0000313" key="5">
    <source>
        <dbReference type="Proteomes" id="UP000683360"/>
    </source>
</evidence>
<sequence length="154" mass="17308">MAVSNPQLGIQSPIQCQLCVQDKQISFKCLECDLLMCSACKNDIHPKIKTATEHRIIHIKDIGKTSIPRTNIGSASSSNKDNNQTSDPSKECTNVHVTVVEEYQTKIKEVSQLALGLDDSFWLGDGDHQKDIILQITNQYNHSLNFEFYKNNIT</sequence>
<dbReference type="Proteomes" id="UP000683360">
    <property type="component" value="Unassembled WGS sequence"/>
</dbReference>
<dbReference type="GO" id="GO:0008270">
    <property type="term" value="F:zinc ion binding"/>
    <property type="evidence" value="ECO:0007669"/>
    <property type="project" value="UniProtKB-KW"/>
</dbReference>
<organism evidence="4 5">
    <name type="scientific">Mytilus edulis</name>
    <name type="common">Blue mussel</name>
    <dbReference type="NCBI Taxonomy" id="6550"/>
    <lineage>
        <taxon>Eukaryota</taxon>
        <taxon>Metazoa</taxon>
        <taxon>Spiralia</taxon>
        <taxon>Lophotrochozoa</taxon>
        <taxon>Mollusca</taxon>
        <taxon>Bivalvia</taxon>
        <taxon>Autobranchia</taxon>
        <taxon>Pteriomorphia</taxon>
        <taxon>Mytilida</taxon>
        <taxon>Mytiloidea</taxon>
        <taxon>Mytilidae</taxon>
        <taxon>Mytilinae</taxon>
        <taxon>Mytilus</taxon>
    </lineage>
</organism>
<feature type="domain" description="B box-type" evidence="3">
    <location>
        <begin position="11"/>
        <end position="59"/>
    </location>
</feature>
<comment type="caution">
    <text evidence="4">The sequence shown here is derived from an EMBL/GenBank/DDBJ whole genome shotgun (WGS) entry which is preliminary data.</text>
</comment>
<reference evidence="4" key="1">
    <citation type="submission" date="2021-03" db="EMBL/GenBank/DDBJ databases">
        <authorList>
            <person name="Bekaert M."/>
        </authorList>
    </citation>
    <scope>NUCLEOTIDE SEQUENCE</scope>
</reference>
<keyword evidence="5" id="KW-1185">Reference proteome</keyword>
<evidence type="ECO:0000256" key="1">
    <source>
        <dbReference type="PROSITE-ProRule" id="PRU00024"/>
    </source>
</evidence>